<proteinExistence type="predicted"/>
<dbReference type="EMBL" id="BJXX01000159">
    <property type="protein sequence ID" value="GEN35919.1"/>
    <property type="molecule type" value="Genomic_DNA"/>
</dbReference>
<dbReference type="Proteomes" id="UP000321157">
    <property type="component" value="Unassembled WGS sequence"/>
</dbReference>
<accession>A0A511VAP2</accession>
<keyword evidence="2" id="KW-1185">Reference proteome</keyword>
<sequence length="266" mass="31650">MGQYYSERNGLAEDRHYNLDDLRDTFVHIHDEFHKRELFRNLYGHTGVIERPDGAVGNDIEAFCLREFGKRHLLPVRKGVAYTENEIFDLIELLYKHVSYLVYNFHKRKVREERIQRAKNEFRTEINNILRYYSQGFELSAEGYVRELVTDGLDELINTKQADESDRTVEEKVTELKQKFLKHSSTEMDKRGAILELAGLLEAMRGDIKEKLNGKDEDEIFLLLNRFGLRHRDLKQVTKYDTSIYYPWIFYYLLASFDAYIKLKSR</sequence>
<evidence type="ECO:0000313" key="1">
    <source>
        <dbReference type="EMBL" id="GEN35919.1"/>
    </source>
</evidence>
<dbReference type="RefSeq" id="WP_146811426.1">
    <property type="nucleotide sequence ID" value="NZ_BJXX01000159.1"/>
</dbReference>
<protein>
    <submittedName>
        <fullName evidence="1">Uncharacterized protein</fullName>
    </submittedName>
</protein>
<reference evidence="1 2" key="1">
    <citation type="submission" date="2019-07" db="EMBL/GenBank/DDBJ databases">
        <title>Whole genome shotgun sequence of Aneurinibacillus danicus NBRC 102444.</title>
        <authorList>
            <person name="Hosoyama A."/>
            <person name="Uohara A."/>
            <person name="Ohji S."/>
            <person name="Ichikawa N."/>
        </authorList>
    </citation>
    <scope>NUCLEOTIDE SEQUENCE [LARGE SCALE GENOMIC DNA]</scope>
    <source>
        <strain evidence="1 2">NBRC 102444</strain>
    </source>
</reference>
<name>A0A511VAP2_9BACL</name>
<comment type="caution">
    <text evidence="1">The sequence shown here is derived from an EMBL/GenBank/DDBJ whole genome shotgun (WGS) entry which is preliminary data.</text>
</comment>
<dbReference type="AlphaFoldDB" id="A0A511VAP2"/>
<dbReference type="OrthoDB" id="8479006at2"/>
<gene>
    <name evidence="1" type="ORF">ADA01nite_33790</name>
</gene>
<organism evidence="1 2">
    <name type="scientific">Aneurinibacillus danicus</name>
    <dbReference type="NCBI Taxonomy" id="267746"/>
    <lineage>
        <taxon>Bacteria</taxon>
        <taxon>Bacillati</taxon>
        <taxon>Bacillota</taxon>
        <taxon>Bacilli</taxon>
        <taxon>Bacillales</taxon>
        <taxon>Paenibacillaceae</taxon>
        <taxon>Aneurinibacillus group</taxon>
        <taxon>Aneurinibacillus</taxon>
    </lineage>
</organism>
<evidence type="ECO:0000313" key="2">
    <source>
        <dbReference type="Proteomes" id="UP000321157"/>
    </source>
</evidence>